<evidence type="ECO:0000313" key="6">
    <source>
        <dbReference type="Proteomes" id="UP000002748"/>
    </source>
</evidence>
<dbReference type="GeneID" id="25988439"/>
<comment type="similarity">
    <text evidence="1">Belongs to the SEN54 family.</text>
</comment>
<proteinExistence type="inferred from homology"/>
<accession>J4U7Z6</accession>
<dbReference type="GO" id="GO:0000379">
    <property type="term" value="P:tRNA-type intron splice site recognition and cleavage"/>
    <property type="evidence" value="ECO:0007669"/>
    <property type="project" value="TreeGrafter"/>
</dbReference>
<feature type="domain" description="tRNA-splicing endonuclease subunit Sen54 N-terminal" evidence="4">
    <location>
        <begin position="114"/>
        <end position="190"/>
    </location>
</feature>
<dbReference type="VEuPathDB" id="FungiDB:A1Q1_04927"/>
<organism evidence="5 6">
    <name type="scientific">Trichosporon asahii var. asahii (strain ATCC 90039 / CBS 2479 / JCM 2466 / KCTC 7840 / NBRC 103889/ NCYC 2677 / UAMH 7654)</name>
    <name type="common">Yeast</name>
    <dbReference type="NCBI Taxonomy" id="1186058"/>
    <lineage>
        <taxon>Eukaryota</taxon>
        <taxon>Fungi</taxon>
        <taxon>Dikarya</taxon>
        <taxon>Basidiomycota</taxon>
        <taxon>Agaricomycotina</taxon>
        <taxon>Tremellomycetes</taxon>
        <taxon>Trichosporonales</taxon>
        <taxon>Trichosporonaceae</taxon>
        <taxon>Trichosporon</taxon>
    </lineage>
</organism>
<dbReference type="Pfam" id="PF12928">
    <property type="entry name" value="tRNA_int_end_N2"/>
    <property type="match status" value="1"/>
</dbReference>
<gene>
    <name evidence="5" type="ORF">A1Q1_04927</name>
</gene>
<reference evidence="5 6" key="1">
    <citation type="journal article" date="2012" name="Eukaryot. Cell">
        <title>Draft genome sequence of CBS 2479, the standard type strain of Trichosporon asahii.</title>
        <authorList>
            <person name="Yang R.Y."/>
            <person name="Li H.T."/>
            <person name="Zhu H."/>
            <person name="Zhou G.P."/>
            <person name="Wang M."/>
            <person name="Wang L."/>
        </authorList>
    </citation>
    <scope>NUCLEOTIDE SEQUENCE [LARGE SCALE GENOMIC DNA]</scope>
    <source>
        <strain evidence="6">ATCC 90039 / CBS 2479 / JCM 2466 / KCTC 7840 / NCYC 2677 / UAMH 7654</strain>
    </source>
</reference>
<feature type="region of interest" description="Disordered" evidence="3">
    <location>
        <begin position="1"/>
        <end position="35"/>
    </location>
</feature>
<dbReference type="AlphaFoldDB" id="J4U7Z6"/>
<dbReference type="GO" id="GO:0000214">
    <property type="term" value="C:tRNA-intron endonuclease complex"/>
    <property type="evidence" value="ECO:0007669"/>
    <property type="project" value="TreeGrafter"/>
</dbReference>
<comment type="caution">
    <text evidence="5">The sequence shown here is derived from an EMBL/GenBank/DDBJ whole genome shotgun (WGS) entry which is preliminary data.</text>
</comment>
<dbReference type="PANTHER" id="PTHR21027:SF1">
    <property type="entry name" value="TRNA-SPLICING ENDONUCLEASE SUBUNIT SEN54"/>
    <property type="match status" value="1"/>
</dbReference>
<evidence type="ECO:0000259" key="4">
    <source>
        <dbReference type="Pfam" id="PF12928"/>
    </source>
</evidence>
<feature type="region of interest" description="Disordered" evidence="3">
    <location>
        <begin position="401"/>
        <end position="424"/>
    </location>
</feature>
<evidence type="ECO:0000313" key="5">
    <source>
        <dbReference type="EMBL" id="EJT46495.1"/>
    </source>
</evidence>
<dbReference type="InterPro" id="IPR024336">
    <property type="entry name" value="tRNA_splic_suSen54_N"/>
</dbReference>
<feature type="compositionally biased region" description="Polar residues" evidence="3">
    <location>
        <begin position="1"/>
        <end position="13"/>
    </location>
</feature>
<dbReference type="KEGG" id="tasa:A1Q1_04927"/>
<dbReference type="Proteomes" id="UP000002748">
    <property type="component" value="Unassembled WGS sequence"/>
</dbReference>
<protein>
    <recommendedName>
        <fullName evidence="4">tRNA-splicing endonuclease subunit Sen54 N-terminal domain-containing protein</fullName>
    </recommendedName>
</protein>
<dbReference type="OrthoDB" id="408683at2759"/>
<dbReference type="RefSeq" id="XP_014177209.1">
    <property type="nucleotide sequence ID" value="XM_014321734.1"/>
</dbReference>
<evidence type="ECO:0000256" key="2">
    <source>
        <dbReference type="ARBA" id="ARBA00022694"/>
    </source>
</evidence>
<evidence type="ECO:0000256" key="3">
    <source>
        <dbReference type="SAM" id="MobiDB-lite"/>
    </source>
</evidence>
<name>J4U7Z6_TRIAS</name>
<sequence>MAAVPTSATTSSLPKPKGTVGNQPPAGAGEEGDDEDDVRLDVAFIQGFARYAVTTGYANSFSKIQLAPSEIVDGAEVQRPKITIPKRGEKDFEPLQETVNLQEMMLQNSRQALFDALQGVRGMSSKSLSHAIITPQSPYPRLVVARGHVLDTMGISVRSTCGGGGKTAARVHLLPEEAIYLTERGSLQIWNGRAPANAREEEEEGIGAWSDEEFGIKGAVEMSVMEVYGAFMGMDGLTWQRYQRVRRFIPSYFLTPEYSLSKPPGGSLGLSVRTAGAALARIARTVFDGALFPVHLVTRIGLALARPLVTTGLHNWHGQTYCHQNPVPLRPVFEEASVYDSLVRNPYLPFYHVWKPATTWSKNSWDKGSAEGLYRQKPESRDTPFPTLGQLDEVFNILPDEPTGPANRVGPQYNKPNTQPRPADGQHRSFFQRVLVSLGLQPAPSKRNPNPMGVLRNGDRALVVAVNDCGNTGWIRFGRSGFESISMV</sequence>
<dbReference type="HOGENOM" id="CLU_028449_0_0_1"/>
<dbReference type="PANTHER" id="PTHR21027">
    <property type="entry name" value="TRNA-SPLICING ENDONUCLEASE SUBUNIT SEN54"/>
    <property type="match status" value="1"/>
</dbReference>
<keyword evidence="2" id="KW-0819">tRNA processing</keyword>
<dbReference type="InterPro" id="IPR024337">
    <property type="entry name" value="tRNA_splic_suSen54"/>
</dbReference>
<evidence type="ECO:0000256" key="1">
    <source>
        <dbReference type="ARBA" id="ARBA00005736"/>
    </source>
</evidence>
<dbReference type="EMBL" id="ALBS01000290">
    <property type="protein sequence ID" value="EJT46495.1"/>
    <property type="molecule type" value="Genomic_DNA"/>
</dbReference>